<feature type="domain" description="HTH CENPB-type" evidence="4">
    <location>
        <begin position="15"/>
        <end position="86"/>
    </location>
</feature>
<feature type="compositionally biased region" description="Polar residues" evidence="3">
    <location>
        <begin position="479"/>
        <end position="490"/>
    </location>
</feature>
<evidence type="ECO:0000259" key="4">
    <source>
        <dbReference type="PROSITE" id="PS51253"/>
    </source>
</evidence>
<dbReference type="EMBL" id="JAWQEG010000474">
    <property type="protein sequence ID" value="KAK3889596.1"/>
    <property type="molecule type" value="Genomic_DNA"/>
</dbReference>
<name>A0AAE1KY14_PETCI</name>
<reference evidence="5" key="1">
    <citation type="submission" date="2023-10" db="EMBL/GenBank/DDBJ databases">
        <title>Genome assemblies of two species of porcelain crab, Petrolisthes cinctipes and Petrolisthes manimaculis (Anomura: Porcellanidae).</title>
        <authorList>
            <person name="Angst P."/>
        </authorList>
    </citation>
    <scope>NUCLEOTIDE SEQUENCE</scope>
    <source>
        <strain evidence="5">PB745_01</strain>
        <tissue evidence="5">Gill</tissue>
    </source>
</reference>
<evidence type="ECO:0000256" key="3">
    <source>
        <dbReference type="SAM" id="MobiDB-lite"/>
    </source>
</evidence>
<feature type="region of interest" description="Disordered" evidence="3">
    <location>
        <begin position="1"/>
        <end position="22"/>
    </location>
</feature>
<feature type="compositionally biased region" description="Polar residues" evidence="3">
    <location>
        <begin position="536"/>
        <end position="549"/>
    </location>
</feature>
<proteinExistence type="predicted"/>
<dbReference type="SMART" id="SM00674">
    <property type="entry name" value="CENPB"/>
    <property type="match status" value="1"/>
</dbReference>
<dbReference type="InterPro" id="IPR004875">
    <property type="entry name" value="DDE_SF_endonuclease_dom"/>
</dbReference>
<dbReference type="Pfam" id="PF03184">
    <property type="entry name" value="DDE_1"/>
    <property type="match status" value="1"/>
</dbReference>
<evidence type="ECO:0000256" key="1">
    <source>
        <dbReference type="ARBA" id="ARBA00004123"/>
    </source>
</evidence>
<gene>
    <name evidence="5" type="ORF">Pcinc_006405</name>
</gene>
<dbReference type="InterPro" id="IPR050863">
    <property type="entry name" value="CenT-Element_Derived"/>
</dbReference>
<dbReference type="Pfam" id="PF03221">
    <property type="entry name" value="HTH_Tnp_Tc5"/>
    <property type="match status" value="1"/>
</dbReference>
<keyword evidence="6" id="KW-1185">Reference proteome</keyword>
<organism evidence="5 6">
    <name type="scientific">Petrolisthes cinctipes</name>
    <name type="common">Flat porcelain crab</name>
    <dbReference type="NCBI Taxonomy" id="88211"/>
    <lineage>
        <taxon>Eukaryota</taxon>
        <taxon>Metazoa</taxon>
        <taxon>Ecdysozoa</taxon>
        <taxon>Arthropoda</taxon>
        <taxon>Crustacea</taxon>
        <taxon>Multicrustacea</taxon>
        <taxon>Malacostraca</taxon>
        <taxon>Eumalacostraca</taxon>
        <taxon>Eucarida</taxon>
        <taxon>Decapoda</taxon>
        <taxon>Pleocyemata</taxon>
        <taxon>Anomura</taxon>
        <taxon>Galatheoidea</taxon>
        <taxon>Porcellanidae</taxon>
        <taxon>Petrolisthes</taxon>
    </lineage>
</organism>
<dbReference type="GO" id="GO:0003677">
    <property type="term" value="F:DNA binding"/>
    <property type="evidence" value="ECO:0007669"/>
    <property type="project" value="UniProtKB-KW"/>
</dbReference>
<dbReference type="Gene3D" id="1.10.10.60">
    <property type="entry name" value="Homeodomain-like"/>
    <property type="match status" value="1"/>
</dbReference>
<dbReference type="PANTHER" id="PTHR19303">
    <property type="entry name" value="TRANSPOSON"/>
    <property type="match status" value="1"/>
</dbReference>
<evidence type="ECO:0000313" key="5">
    <source>
        <dbReference type="EMBL" id="KAK3889596.1"/>
    </source>
</evidence>
<evidence type="ECO:0000256" key="2">
    <source>
        <dbReference type="ARBA" id="ARBA00023125"/>
    </source>
</evidence>
<evidence type="ECO:0000313" key="6">
    <source>
        <dbReference type="Proteomes" id="UP001286313"/>
    </source>
</evidence>
<comment type="subcellular location">
    <subcellularLocation>
        <location evidence="1">Nucleus</location>
    </subcellularLocation>
</comment>
<dbReference type="SUPFAM" id="SSF46689">
    <property type="entry name" value="Homeodomain-like"/>
    <property type="match status" value="1"/>
</dbReference>
<dbReference type="GO" id="GO:0005634">
    <property type="term" value="C:nucleus"/>
    <property type="evidence" value="ECO:0007669"/>
    <property type="project" value="UniProtKB-SubCell"/>
</dbReference>
<comment type="caution">
    <text evidence="5">The sequence shown here is derived from an EMBL/GenBank/DDBJ whole genome shotgun (WGS) entry which is preliminary data.</text>
</comment>
<accession>A0AAE1KY14</accession>
<keyword evidence="2" id="KW-0238">DNA-binding</keyword>
<dbReference type="PROSITE" id="PS51253">
    <property type="entry name" value="HTH_CENPB"/>
    <property type="match status" value="1"/>
</dbReference>
<feature type="region of interest" description="Disordered" evidence="3">
    <location>
        <begin position="478"/>
        <end position="575"/>
    </location>
</feature>
<sequence>MAYDHTYGQTARRHARKTMAKPRNEELDQACLKWFRQLRGTGVFVRTTELKAAAEKFARHLNIPDFKASEGWVTRFKVRHGLSNKKTHGESLDAATENIDQFRDKLRRLIDCEGLSLNQVYNADETGLYFRSIPTNTLADEMEKCVPGRKLSKTRVSALCGANATGSHRLQPVVVGTAKNPRCLRGLMDRLPVIYYPSLKAWFNTRIFSDWFFNHAVKEIVRFQTDTLGIPRDQVKALMLLDNAPAHPCERELVGENGRIRCLFLPPNTTSILQPMDQGIIAATKRLYRRKFLGEVMVVLEDDDEVAAEEDTRGARTLGNMKKYTLKSAIFNWATAWKDVKTSTLENGWKRLLSGEEPVVDFEGFESTDFMNQLVNAGERVSEETIDNWLESDEGDPGYQILTDEEITASVTATEEELANEDDDEDEDLIPDIPKLKQVREAIDMLIDYMEHPNTNNEHFRPALPSYLRESREKIIKAQQRSRFKQSTIKSFFRPQTPATPSPHPSTSSEVSAPVAPPRISPADSVASSIDIEIQSDASLTTPSPTPTQAPLADMVTTSPPPEEGGGGDGDDMAM</sequence>
<feature type="compositionally biased region" description="Basic residues" evidence="3">
    <location>
        <begin position="11"/>
        <end position="20"/>
    </location>
</feature>
<dbReference type="AlphaFoldDB" id="A0AAE1KY14"/>
<dbReference type="PANTHER" id="PTHR19303:SF17">
    <property type="entry name" value="TIGGER TRANSPOSABLE ELEMENT-DERIVED PROTEIN 7"/>
    <property type="match status" value="1"/>
</dbReference>
<protein>
    <recommendedName>
        <fullName evidence="4">HTH CENPB-type domain-containing protein</fullName>
    </recommendedName>
</protein>
<dbReference type="InterPro" id="IPR006600">
    <property type="entry name" value="HTH_CenpB_DNA-bd_dom"/>
</dbReference>
<dbReference type="InterPro" id="IPR009057">
    <property type="entry name" value="Homeodomain-like_sf"/>
</dbReference>
<dbReference type="Proteomes" id="UP001286313">
    <property type="component" value="Unassembled WGS sequence"/>
</dbReference>